<gene>
    <name evidence="2" type="ORF">OAUR00152_LOCUS8528</name>
</gene>
<reference evidence="2" key="1">
    <citation type="submission" date="2021-01" db="EMBL/GenBank/DDBJ databases">
        <authorList>
            <person name="Corre E."/>
            <person name="Pelletier E."/>
            <person name="Niang G."/>
            <person name="Scheremetjew M."/>
            <person name="Finn R."/>
            <person name="Kale V."/>
            <person name="Holt S."/>
            <person name="Cochrane G."/>
            <person name="Meng A."/>
            <person name="Brown T."/>
            <person name="Cohen L."/>
        </authorList>
    </citation>
    <scope>NUCLEOTIDE SEQUENCE</scope>
    <source>
        <strain evidence="2">Isolate 1302-5</strain>
    </source>
</reference>
<accession>A0A7S4MGZ7</accession>
<evidence type="ECO:0000313" key="2">
    <source>
        <dbReference type="EMBL" id="CAE2221526.1"/>
    </source>
</evidence>
<dbReference type="AlphaFoldDB" id="A0A7S4MGZ7"/>
<feature type="compositionally biased region" description="Basic and acidic residues" evidence="1">
    <location>
        <begin position="169"/>
        <end position="195"/>
    </location>
</feature>
<evidence type="ECO:0000256" key="1">
    <source>
        <dbReference type="SAM" id="MobiDB-lite"/>
    </source>
</evidence>
<organism evidence="2">
    <name type="scientific">Odontella aurita</name>
    <dbReference type="NCBI Taxonomy" id="265563"/>
    <lineage>
        <taxon>Eukaryota</taxon>
        <taxon>Sar</taxon>
        <taxon>Stramenopiles</taxon>
        <taxon>Ochrophyta</taxon>
        <taxon>Bacillariophyta</taxon>
        <taxon>Mediophyceae</taxon>
        <taxon>Biddulphiophycidae</taxon>
        <taxon>Eupodiscales</taxon>
        <taxon>Odontellaceae</taxon>
        <taxon>Odontella</taxon>
    </lineage>
</organism>
<protein>
    <submittedName>
        <fullName evidence="2">Uncharacterized protein</fullName>
    </submittedName>
</protein>
<feature type="region of interest" description="Disordered" evidence="1">
    <location>
        <begin position="30"/>
        <end position="53"/>
    </location>
</feature>
<sequence>MGESSSSIIERIADAASHYIWNCGGAKGSDAAAATMGNSGSSSSSSASKGVGGSILSKDELRRLGDRYPFSDDELIRLARCHALVAVGTSTGLPLLSAACRAYAYDDGAGGKSAGGTNGSSSLRRPAIVDVEALESSAEACERVILPPDFGLDLERAGFGIRPPPRANNPHDHDDDDGGRERHDIRSLRAGELRP</sequence>
<dbReference type="EMBL" id="HBKQ01012509">
    <property type="protein sequence ID" value="CAE2221526.1"/>
    <property type="molecule type" value="Transcribed_RNA"/>
</dbReference>
<name>A0A7S4MGZ7_9STRA</name>
<feature type="region of interest" description="Disordered" evidence="1">
    <location>
        <begin position="157"/>
        <end position="195"/>
    </location>
</feature>
<feature type="compositionally biased region" description="Low complexity" evidence="1">
    <location>
        <begin position="31"/>
        <end position="49"/>
    </location>
</feature>
<proteinExistence type="predicted"/>